<reference evidence="2" key="2">
    <citation type="submission" date="2021-12" db="EMBL/GenBank/DDBJ databases">
        <title>Resequencing data analysis of finger millet.</title>
        <authorList>
            <person name="Hatakeyama M."/>
            <person name="Aluri S."/>
            <person name="Balachadran M.T."/>
            <person name="Sivarajan S.R."/>
            <person name="Poveda L."/>
            <person name="Shimizu-Inatsugi R."/>
            <person name="Schlapbach R."/>
            <person name="Sreeman S.M."/>
            <person name="Shimizu K.K."/>
        </authorList>
    </citation>
    <scope>NUCLEOTIDE SEQUENCE</scope>
</reference>
<dbReference type="AlphaFoldDB" id="A0AAV5ECA2"/>
<dbReference type="Proteomes" id="UP001054889">
    <property type="component" value="Unassembled WGS sequence"/>
</dbReference>
<gene>
    <name evidence="2" type="primary">gb08489</name>
    <name evidence="2" type="ORF">PR202_gb08489</name>
</gene>
<protein>
    <recommendedName>
        <fullName evidence="1">DUF4283 domain-containing protein</fullName>
    </recommendedName>
</protein>
<reference evidence="2" key="1">
    <citation type="journal article" date="2018" name="DNA Res.">
        <title>Multiple hybrid de novo genome assembly of finger millet, an orphan allotetraploid crop.</title>
        <authorList>
            <person name="Hatakeyama M."/>
            <person name="Aluri S."/>
            <person name="Balachadran M.T."/>
            <person name="Sivarajan S.R."/>
            <person name="Patrignani A."/>
            <person name="Gruter S."/>
            <person name="Poveda L."/>
            <person name="Shimizu-Inatsugi R."/>
            <person name="Baeten J."/>
            <person name="Francoijs K.J."/>
            <person name="Nataraja K.N."/>
            <person name="Reddy Y.A.N."/>
            <person name="Phadnis S."/>
            <person name="Ravikumar R.L."/>
            <person name="Schlapbach R."/>
            <person name="Sreeman S.M."/>
            <person name="Shimizu K.K."/>
        </authorList>
    </citation>
    <scope>NUCLEOTIDE SEQUENCE</scope>
</reference>
<evidence type="ECO:0000313" key="2">
    <source>
        <dbReference type="EMBL" id="GJN21043.1"/>
    </source>
</evidence>
<organism evidence="2 3">
    <name type="scientific">Eleusine coracana subsp. coracana</name>
    <dbReference type="NCBI Taxonomy" id="191504"/>
    <lineage>
        <taxon>Eukaryota</taxon>
        <taxon>Viridiplantae</taxon>
        <taxon>Streptophyta</taxon>
        <taxon>Embryophyta</taxon>
        <taxon>Tracheophyta</taxon>
        <taxon>Spermatophyta</taxon>
        <taxon>Magnoliopsida</taxon>
        <taxon>Liliopsida</taxon>
        <taxon>Poales</taxon>
        <taxon>Poaceae</taxon>
        <taxon>PACMAD clade</taxon>
        <taxon>Chloridoideae</taxon>
        <taxon>Cynodonteae</taxon>
        <taxon>Eleusininae</taxon>
        <taxon>Eleusine</taxon>
    </lineage>
</organism>
<evidence type="ECO:0000313" key="3">
    <source>
        <dbReference type="Proteomes" id="UP001054889"/>
    </source>
</evidence>
<proteinExistence type="predicted"/>
<sequence>MAAAGSRPVQGDAMGDEAHVADLLGRLNLTQEEEFAAFSDDDDVERSDEIEFGLIGKVLSPSTLHISTIMNAMKPAWGNPHGLKLRSVGERHESLFIAEFGCLIDKMKALNGSPWMVGKHAVILREYDETLKPSDVNFANMDLWVRILNLSFGWMNDKRGPRVAGLIGEMVKIDVDAHGKASGPYLRARVSVEVEKPLRRGVMLKTDPRGKPEWYEIQYEKLSFYCYSCGIMGHTEIE</sequence>
<dbReference type="Pfam" id="PF14111">
    <property type="entry name" value="DUF4283"/>
    <property type="match status" value="1"/>
</dbReference>
<evidence type="ECO:0000259" key="1">
    <source>
        <dbReference type="Pfam" id="PF14111"/>
    </source>
</evidence>
<dbReference type="PANTHER" id="PTHR31286:SF166">
    <property type="entry name" value="OS01G0177800 PROTEIN"/>
    <property type="match status" value="1"/>
</dbReference>
<name>A0AAV5ECA2_ELECO</name>
<dbReference type="EMBL" id="BQKI01000075">
    <property type="protein sequence ID" value="GJN21043.1"/>
    <property type="molecule type" value="Genomic_DNA"/>
</dbReference>
<feature type="domain" description="DUF4283" evidence="1">
    <location>
        <begin position="53"/>
        <end position="134"/>
    </location>
</feature>
<dbReference type="InterPro" id="IPR025558">
    <property type="entry name" value="DUF4283"/>
</dbReference>
<dbReference type="InterPro" id="IPR040256">
    <property type="entry name" value="At4g02000-like"/>
</dbReference>
<accession>A0AAV5ECA2</accession>
<dbReference type="PANTHER" id="PTHR31286">
    <property type="entry name" value="GLYCINE-RICH CELL WALL STRUCTURAL PROTEIN 1.8-LIKE"/>
    <property type="match status" value="1"/>
</dbReference>
<keyword evidence="3" id="KW-1185">Reference proteome</keyword>
<comment type="caution">
    <text evidence="2">The sequence shown here is derived from an EMBL/GenBank/DDBJ whole genome shotgun (WGS) entry which is preliminary data.</text>
</comment>